<name>A0ABW1KSV3_9PROT</name>
<evidence type="ECO:0000256" key="2">
    <source>
        <dbReference type="ARBA" id="ARBA00022448"/>
    </source>
</evidence>
<feature type="transmembrane region" description="Helical" evidence="7">
    <location>
        <begin position="315"/>
        <end position="336"/>
    </location>
</feature>
<dbReference type="Pfam" id="PF05977">
    <property type="entry name" value="MFS_3"/>
    <property type="match status" value="1"/>
</dbReference>
<evidence type="ECO:0000256" key="3">
    <source>
        <dbReference type="ARBA" id="ARBA00022475"/>
    </source>
</evidence>
<proteinExistence type="predicted"/>
<feature type="transmembrane region" description="Helical" evidence="7">
    <location>
        <begin position="181"/>
        <end position="199"/>
    </location>
</feature>
<evidence type="ECO:0000313" key="9">
    <source>
        <dbReference type="EMBL" id="MFC6034959.1"/>
    </source>
</evidence>
<keyword evidence="2" id="KW-0813">Transport</keyword>
<gene>
    <name evidence="9" type="ORF">ACFMB1_05350</name>
</gene>
<dbReference type="InterPro" id="IPR010290">
    <property type="entry name" value="TM_effector"/>
</dbReference>
<feature type="transmembrane region" description="Helical" evidence="7">
    <location>
        <begin position="152"/>
        <end position="175"/>
    </location>
</feature>
<dbReference type="Gene3D" id="1.20.1250.20">
    <property type="entry name" value="MFS general substrate transporter like domains"/>
    <property type="match status" value="1"/>
</dbReference>
<dbReference type="PANTHER" id="PTHR23513">
    <property type="entry name" value="INTEGRAL MEMBRANE EFFLUX PROTEIN-RELATED"/>
    <property type="match status" value="1"/>
</dbReference>
<dbReference type="EMBL" id="JBHPON010000001">
    <property type="protein sequence ID" value="MFC6034959.1"/>
    <property type="molecule type" value="Genomic_DNA"/>
</dbReference>
<evidence type="ECO:0000256" key="4">
    <source>
        <dbReference type="ARBA" id="ARBA00022692"/>
    </source>
</evidence>
<keyword evidence="10" id="KW-1185">Reference proteome</keyword>
<feature type="transmembrane region" description="Helical" evidence="7">
    <location>
        <begin position="378"/>
        <end position="399"/>
    </location>
</feature>
<evidence type="ECO:0000256" key="7">
    <source>
        <dbReference type="SAM" id="Phobius"/>
    </source>
</evidence>
<keyword evidence="5 7" id="KW-1133">Transmembrane helix</keyword>
<dbReference type="InterPro" id="IPR036259">
    <property type="entry name" value="MFS_trans_sf"/>
</dbReference>
<dbReference type="CDD" id="cd06173">
    <property type="entry name" value="MFS_MefA_like"/>
    <property type="match status" value="1"/>
</dbReference>
<evidence type="ECO:0000313" key="10">
    <source>
        <dbReference type="Proteomes" id="UP001596116"/>
    </source>
</evidence>
<keyword evidence="6 7" id="KW-0472">Membrane</keyword>
<dbReference type="SUPFAM" id="SSF103473">
    <property type="entry name" value="MFS general substrate transporter"/>
    <property type="match status" value="1"/>
</dbReference>
<comment type="subcellular location">
    <subcellularLocation>
        <location evidence="1">Cell membrane</location>
        <topology evidence="1">Multi-pass membrane protein</topology>
    </subcellularLocation>
</comment>
<evidence type="ECO:0000256" key="5">
    <source>
        <dbReference type="ARBA" id="ARBA00022989"/>
    </source>
</evidence>
<dbReference type="InterPro" id="IPR020846">
    <property type="entry name" value="MFS_dom"/>
</dbReference>
<feature type="transmembrane region" description="Helical" evidence="7">
    <location>
        <begin position="53"/>
        <end position="75"/>
    </location>
</feature>
<feature type="transmembrane region" description="Helical" evidence="7">
    <location>
        <begin position="87"/>
        <end position="107"/>
    </location>
</feature>
<dbReference type="RefSeq" id="WP_379879707.1">
    <property type="nucleotide sequence ID" value="NZ_JBHPON010000001.1"/>
</dbReference>
<evidence type="ECO:0000256" key="1">
    <source>
        <dbReference type="ARBA" id="ARBA00004651"/>
    </source>
</evidence>
<feature type="transmembrane region" description="Helical" evidence="7">
    <location>
        <begin position="228"/>
        <end position="253"/>
    </location>
</feature>
<comment type="caution">
    <text evidence="9">The sequence shown here is derived from an EMBL/GenBank/DDBJ whole genome shotgun (WGS) entry which is preliminary data.</text>
</comment>
<sequence length="428" mass="45806">MRSVPSFSIFRHQGYRHYWIARQLISAERQMVAIAIGWQIYDLARLTRSIEESAFMLGLVGLTQFVPVLALSLPGGQAADRFDRKKILVYSNAIRFFVIMMLLGASFTKPSLAIPLIFLAAFCNGAVSAFTPAASNSLYPRLVPRDELPLAIAWNSLGMQGAAMLGPAVGGFLFIAGAHVVYAFAGGLTALAVVMFATAETPAHEPVENVRGWSMIIEGLRYVFDNKLVLGSITLDLVVVFFGSVTALLPVFARDILMVGAEGLGLLRASPAIGAAIVAFILAANPLSRKVGPWLLGSIVIYGLAMFGFAFSKTFWLSMVMLAITGAADMVSMFIRMSIVQHATPDGMRGRVSSVSFIFISASNQLGDFESGVAARFLGPINAVILGGVVSLVAAASWLKLFPTLSKADRFEEVDADIIASGRTAPTP</sequence>
<reference evidence="9 10" key="1">
    <citation type="submission" date="2024-09" db="EMBL/GenBank/DDBJ databases">
        <authorList>
            <person name="Zhang Z.-H."/>
        </authorList>
    </citation>
    <scope>NUCLEOTIDE SEQUENCE [LARGE SCALE GENOMIC DNA]</scope>
    <source>
        <strain evidence="9 10">HHTR114</strain>
    </source>
</reference>
<dbReference type="PROSITE" id="PS50850">
    <property type="entry name" value="MFS"/>
    <property type="match status" value="1"/>
</dbReference>
<protein>
    <submittedName>
        <fullName evidence="9">MFS transporter</fullName>
    </submittedName>
</protein>
<dbReference type="Proteomes" id="UP001596116">
    <property type="component" value="Unassembled WGS sequence"/>
</dbReference>
<keyword evidence="4 7" id="KW-0812">Transmembrane</keyword>
<feature type="transmembrane region" description="Helical" evidence="7">
    <location>
        <begin position="265"/>
        <end position="284"/>
    </location>
</feature>
<feature type="transmembrane region" description="Helical" evidence="7">
    <location>
        <begin position="291"/>
        <end position="309"/>
    </location>
</feature>
<dbReference type="PANTHER" id="PTHR23513:SF9">
    <property type="entry name" value="ENTEROBACTIN EXPORTER ENTS"/>
    <property type="match status" value="1"/>
</dbReference>
<feature type="domain" description="Major facilitator superfamily (MFS) profile" evidence="8">
    <location>
        <begin position="1"/>
        <end position="406"/>
    </location>
</feature>
<organism evidence="9 10">
    <name type="scientific">Hyphococcus aureus</name>
    <dbReference type="NCBI Taxonomy" id="2666033"/>
    <lineage>
        <taxon>Bacteria</taxon>
        <taxon>Pseudomonadati</taxon>
        <taxon>Pseudomonadota</taxon>
        <taxon>Alphaproteobacteria</taxon>
        <taxon>Parvularculales</taxon>
        <taxon>Parvularculaceae</taxon>
        <taxon>Hyphococcus</taxon>
    </lineage>
</organism>
<keyword evidence="3" id="KW-1003">Cell membrane</keyword>
<evidence type="ECO:0000259" key="8">
    <source>
        <dbReference type="PROSITE" id="PS50850"/>
    </source>
</evidence>
<evidence type="ECO:0000256" key="6">
    <source>
        <dbReference type="ARBA" id="ARBA00023136"/>
    </source>
</evidence>
<accession>A0ABW1KSV3</accession>